<evidence type="ECO:0000256" key="1">
    <source>
        <dbReference type="ARBA" id="ARBA00004651"/>
    </source>
</evidence>
<comment type="subcellular location">
    <subcellularLocation>
        <location evidence="1">Cell membrane</location>
        <topology evidence="1">Multi-pass membrane protein</topology>
    </subcellularLocation>
</comment>
<sequence length="482" mass="52362">MTAVTAPEPAEQAKEGEGSLRSSAMRGGIYLVVRQGLNVFLKLIGVMLITRVLGPTEYGAYVAAFNVYLYSTLIGQAGVGVYLLRHPGEVPDLAVRTCYALLALLGIGLMLGLEASRGLLTGWTGVPGYGPVMAVMALALPFKLITIPPTIALERALNYKRVATIEIGGDTAYYFVAVPLALTGTGAMSLAVSLVLRELLFFVLAHYYVGHGPRFGFDGRTAKSVIRYAGTFSFANWVWQARMLVNPLIVGPVAGQHAVGIVGMTVGILEMLSIIKTIAWRLSVSVLGRVQSDFEKIRRAVTEGMELQIIAVGSLLLGFAWFGGIAVPLVFGARWAPVMQLYPYVALAYLAIAAFNIHSAVMSVIDRNTDLGLCYVVHILLLGLGTWLGVRHFGMIGYGFGEMLALLAYGLVHWALARRIGSPDYRLAGLWFVAAALGLFWRQLGWWTIPLPFLALATPASVRRIRRILEQIRKPRRAEARA</sequence>
<evidence type="ECO:0000313" key="8">
    <source>
        <dbReference type="EMBL" id="USI72467.1"/>
    </source>
</evidence>
<dbReference type="Pfam" id="PF13440">
    <property type="entry name" value="Polysacc_synt_3"/>
    <property type="match status" value="1"/>
</dbReference>
<evidence type="ECO:0000256" key="3">
    <source>
        <dbReference type="ARBA" id="ARBA00022475"/>
    </source>
</evidence>
<feature type="transmembrane region" description="Helical" evidence="7">
    <location>
        <begin position="29"/>
        <end position="49"/>
    </location>
</feature>
<dbReference type="Proteomes" id="UP001056937">
    <property type="component" value="Chromosome 1"/>
</dbReference>
<dbReference type="PANTHER" id="PTHR30250">
    <property type="entry name" value="PST FAMILY PREDICTED COLANIC ACID TRANSPORTER"/>
    <property type="match status" value="1"/>
</dbReference>
<dbReference type="EMBL" id="CP084930">
    <property type="protein sequence ID" value="USI72467.1"/>
    <property type="molecule type" value="Genomic_DNA"/>
</dbReference>
<feature type="transmembrane region" description="Helical" evidence="7">
    <location>
        <begin position="133"/>
        <end position="153"/>
    </location>
</feature>
<evidence type="ECO:0000256" key="4">
    <source>
        <dbReference type="ARBA" id="ARBA00022692"/>
    </source>
</evidence>
<gene>
    <name evidence="8" type="ORF">LHA26_14395</name>
</gene>
<feature type="transmembrane region" description="Helical" evidence="7">
    <location>
        <begin position="341"/>
        <end position="365"/>
    </location>
</feature>
<feature type="transmembrane region" description="Helical" evidence="7">
    <location>
        <begin position="424"/>
        <end position="441"/>
    </location>
</feature>
<keyword evidence="4 7" id="KW-0812">Transmembrane</keyword>
<proteinExistence type="inferred from homology"/>
<feature type="transmembrane region" description="Helical" evidence="7">
    <location>
        <begin position="307"/>
        <end position="329"/>
    </location>
</feature>
<reference evidence="8" key="1">
    <citation type="journal article" date="2022" name="Toxins">
        <title>Genomic Analysis of Sphingopyxis sp. USTB-05 for Biodegrading Cyanobacterial Hepatotoxins.</title>
        <authorList>
            <person name="Liu C."/>
            <person name="Xu Q."/>
            <person name="Zhao Z."/>
            <person name="Zhang H."/>
            <person name="Liu X."/>
            <person name="Yin C."/>
            <person name="Liu Y."/>
            <person name="Yan H."/>
        </authorList>
    </citation>
    <scope>NUCLEOTIDE SEQUENCE</scope>
    <source>
        <strain evidence="8">NBD5</strain>
    </source>
</reference>
<feature type="transmembrane region" description="Helical" evidence="7">
    <location>
        <begin position="93"/>
        <end position="113"/>
    </location>
</feature>
<evidence type="ECO:0000256" key="5">
    <source>
        <dbReference type="ARBA" id="ARBA00022989"/>
    </source>
</evidence>
<accession>A0ABY4X6G5</accession>
<feature type="transmembrane region" description="Helical" evidence="7">
    <location>
        <begin position="61"/>
        <end position="84"/>
    </location>
</feature>
<dbReference type="RefSeq" id="WP_252166276.1">
    <property type="nucleotide sequence ID" value="NZ_CP084930.1"/>
</dbReference>
<feature type="transmembrane region" description="Helical" evidence="7">
    <location>
        <begin position="253"/>
        <end position="275"/>
    </location>
</feature>
<dbReference type="PANTHER" id="PTHR30250:SF10">
    <property type="entry name" value="LIPOPOLYSACCHARIDE BIOSYNTHESIS PROTEIN WZXC"/>
    <property type="match status" value="1"/>
</dbReference>
<feature type="transmembrane region" description="Helical" evidence="7">
    <location>
        <begin position="173"/>
        <end position="196"/>
    </location>
</feature>
<comment type="similarity">
    <text evidence="2">Belongs to the polysaccharide synthase family.</text>
</comment>
<evidence type="ECO:0000256" key="2">
    <source>
        <dbReference type="ARBA" id="ARBA00007430"/>
    </source>
</evidence>
<keyword evidence="3" id="KW-1003">Cell membrane</keyword>
<feature type="transmembrane region" description="Helical" evidence="7">
    <location>
        <begin position="372"/>
        <end position="390"/>
    </location>
</feature>
<name>A0ABY4X6G5_9SPHN</name>
<evidence type="ECO:0000313" key="9">
    <source>
        <dbReference type="Proteomes" id="UP001056937"/>
    </source>
</evidence>
<organism evidence="8 9">
    <name type="scientific">Sphingomonas morindae</name>
    <dbReference type="NCBI Taxonomy" id="1541170"/>
    <lineage>
        <taxon>Bacteria</taxon>
        <taxon>Pseudomonadati</taxon>
        <taxon>Pseudomonadota</taxon>
        <taxon>Alphaproteobacteria</taxon>
        <taxon>Sphingomonadales</taxon>
        <taxon>Sphingomonadaceae</taxon>
        <taxon>Sphingomonas</taxon>
    </lineage>
</organism>
<protein>
    <submittedName>
        <fullName evidence="8">Oligosaccharide flippase family protein</fullName>
    </submittedName>
</protein>
<evidence type="ECO:0000256" key="7">
    <source>
        <dbReference type="SAM" id="Phobius"/>
    </source>
</evidence>
<dbReference type="InterPro" id="IPR050833">
    <property type="entry name" value="Poly_Biosynth_Transport"/>
</dbReference>
<keyword evidence="9" id="KW-1185">Reference proteome</keyword>
<feature type="transmembrane region" description="Helical" evidence="7">
    <location>
        <begin position="396"/>
        <end position="417"/>
    </location>
</feature>
<keyword evidence="6 7" id="KW-0472">Membrane</keyword>
<keyword evidence="5 7" id="KW-1133">Transmembrane helix</keyword>
<evidence type="ECO:0000256" key="6">
    <source>
        <dbReference type="ARBA" id="ARBA00023136"/>
    </source>
</evidence>